<feature type="region of interest" description="Disordered" evidence="1">
    <location>
        <begin position="1"/>
        <end position="23"/>
    </location>
</feature>
<keyword evidence="5" id="KW-1185">Reference proteome</keyword>
<accession>A0A2U1UU23</accession>
<dbReference type="Gene3D" id="1.10.3600.10">
    <property type="entry name" value="Putative bacterial toxin ydaT"/>
    <property type="match status" value="1"/>
</dbReference>
<dbReference type="OrthoDB" id="6423929at2"/>
<dbReference type="InterPro" id="IPR037042">
    <property type="entry name" value="YdaT-like_sf"/>
</dbReference>
<dbReference type="Proteomes" id="UP000295985">
    <property type="component" value="Unassembled WGS sequence"/>
</dbReference>
<dbReference type="InterPro" id="IPR009364">
    <property type="entry name" value="YdaT-like"/>
</dbReference>
<dbReference type="EMBL" id="CP034036">
    <property type="protein sequence ID" value="QCR04920.1"/>
    <property type="molecule type" value="Genomic_DNA"/>
</dbReference>
<evidence type="ECO:0000313" key="2">
    <source>
        <dbReference type="EMBL" id="PWC25165.1"/>
    </source>
</evidence>
<dbReference type="Pfam" id="PF06254">
    <property type="entry name" value="YdaT_toxin"/>
    <property type="match status" value="1"/>
</dbReference>
<evidence type="ECO:0000256" key="1">
    <source>
        <dbReference type="SAM" id="MobiDB-lite"/>
    </source>
</evidence>
<feature type="compositionally biased region" description="Polar residues" evidence="1">
    <location>
        <begin position="1"/>
        <end position="10"/>
    </location>
</feature>
<dbReference type="Proteomes" id="UP000303847">
    <property type="component" value="Chromosome"/>
</dbReference>
<proteinExistence type="predicted"/>
<dbReference type="EMBL" id="QDKK01000004">
    <property type="protein sequence ID" value="PWC25165.1"/>
    <property type="molecule type" value="Genomic_DNA"/>
</dbReference>
<dbReference type="RefSeq" id="WP_009113114.1">
    <property type="nucleotide sequence ID" value="NZ_CP034036.1"/>
</dbReference>
<dbReference type="AlphaFoldDB" id="A0A2U1UU23"/>
<gene>
    <name evidence="2" type="ORF">DDT54_04490</name>
    <name evidence="3" type="ORF">EH206_12455</name>
</gene>
<organism evidence="2 4">
    <name type="scientific">Brenneria nigrifluens DSM 30175 = ATCC 13028</name>
    <dbReference type="NCBI Taxonomy" id="1121120"/>
    <lineage>
        <taxon>Bacteria</taxon>
        <taxon>Pseudomonadati</taxon>
        <taxon>Pseudomonadota</taxon>
        <taxon>Gammaproteobacteria</taxon>
        <taxon>Enterobacterales</taxon>
        <taxon>Pectobacteriaceae</taxon>
        <taxon>Brenneria</taxon>
    </lineage>
</organism>
<name>A0A2U1UU23_9GAMM</name>
<sequence length="189" mass="20816">MQTISYQDDNYANPGLLKSKNQSSRRAGAAGHIAVREAVEAWQKTLPGRAQETIAQLVVDEWHRRGGRGLQLGDSARNNRQNIFRWLDNPFNSRRYAGYVTQLAPVIADVMPIEIARQYGLKKGKTNAELVAAASRECSDAKQAALLGAPLHVLEKEVKEGIESLMRLMPIDSWGPVLSGVASMLGQCF</sequence>
<evidence type="ECO:0000313" key="5">
    <source>
        <dbReference type="Proteomes" id="UP000303847"/>
    </source>
</evidence>
<reference evidence="2 4" key="1">
    <citation type="submission" date="2018-04" db="EMBL/GenBank/DDBJ databases">
        <title>Brenneria corticis sp.nov.</title>
        <authorList>
            <person name="Li Y."/>
        </authorList>
    </citation>
    <scope>NUCLEOTIDE SEQUENCE [LARGE SCALE GENOMIC DNA]</scope>
    <source>
        <strain evidence="2 4">LMG 2694</strain>
    </source>
</reference>
<reference evidence="3 5" key="2">
    <citation type="submission" date="2018-11" db="EMBL/GenBank/DDBJ databases">
        <title>Genome sequences of Brenneria nigrifluens and Brenneria rubrifaciens.</title>
        <authorList>
            <person name="Poret-Peterson A.T."/>
            <person name="McClean A.E."/>
            <person name="Kluepfel D.A."/>
        </authorList>
    </citation>
    <scope>NUCLEOTIDE SEQUENCE [LARGE SCALE GENOMIC DNA]</scope>
    <source>
        <strain evidence="3 5">ATCC 13028</strain>
    </source>
</reference>
<evidence type="ECO:0000313" key="3">
    <source>
        <dbReference type="EMBL" id="QCR04920.1"/>
    </source>
</evidence>
<evidence type="ECO:0000313" key="4">
    <source>
        <dbReference type="Proteomes" id="UP000295985"/>
    </source>
</evidence>
<protein>
    <submittedName>
        <fullName evidence="2">Uncharacterized protein</fullName>
    </submittedName>
</protein>